<keyword evidence="3" id="KW-0862">Zinc</keyword>
<comment type="caution">
    <text evidence="6">The sequence shown here is derived from an EMBL/GenBank/DDBJ whole genome shotgun (WGS) entry which is preliminary data.</text>
</comment>
<dbReference type="GO" id="GO:0016846">
    <property type="term" value="F:carbon-sulfur lyase activity"/>
    <property type="evidence" value="ECO:0007669"/>
    <property type="project" value="InterPro"/>
</dbReference>
<dbReference type="InterPro" id="IPR011057">
    <property type="entry name" value="Mss4-like_sf"/>
</dbReference>
<dbReference type="Gene3D" id="3.90.1590.10">
    <property type="entry name" value="glutathione-dependent formaldehyde- activating enzyme (gfa)"/>
    <property type="match status" value="1"/>
</dbReference>
<accession>A0A5M3PRX4</accession>
<sequence length="177" mass="19338">MAGSHCSVAEFQADGLTQRLPQLRNLYDKELTMKGECLCGAVKFEIKGDVPNLYQCHCSLCRRATGSSANAATFVEQENFRWVSGQDKISSFQKPTGYRSDFCSVCGSPVPNQLRGMELLWVPAGLMEESFKAAVKVHLHMGSAASWERDSADSARLESGPDSLESLRKGLEVDLGA</sequence>
<dbReference type="Proteomes" id="UP000340077">
    <property type="component" value="Unassembled WGS sequence"/>
</dbReference>
<organism evidence="6 7">
    <name type="scientific">Marinobacter salsuginis</name>
    <dbReference type="NCBI Taxonomy" id="418719"/>
    <lineage>
        <taxon>Bacteria</taxon>
        <taxon>Pseudomonadati</taxon>
        <taxon>Pseudomonadota</taxon>
        <taxon>Gammaproteobacteria</taxon>
        <taxon>Pseudomonadales</taxon>
        <taxon>Marinobacteraceae</taxon>
        <taxon>Marinobacter</taxon>
    </lineage>
</organism>
<evidence type="ECO:0000256" key="2">
    <source>
        <dbReference type="ARBA" id="ARBA00022723"/>
    </source>
</evidence>
<dbReference type="Pfam" id="PF04828">
    <property type="entry name" value="GFA"/>
    <property type="match status" value="1"/>
</dbReference>
<evidence type="ECO:0000313" key="7">
    <source>
        <dbReference type="Proteomes" id="UP000340077"/>
    </source>
</evidence>
<dbReference type="GO" id="GO:0046872">
    <property type="term" value="F:metal ion binding"/>
    <property type="evidence" value="ECO:0007669"/>
    <property type="project" value="UniProtKB-KW"/>
</dbReference>
<dbReference type="AlphaFoldDB" id="A0A5M3PRX4"/>
<keyword evidence="7" id="KW-1185">Reference proteome</keyword>
<reference evidence="6 7" key="1">
    <citation type="journal article" date="2019" name="J. Gen. Appl. Microbiol.">
        <title>Aerobic degradation of cis-dichloroethene by the marine bacterium Marinobacter salsuginis strain 5N-3.</title>
        <authorList>
            <person name="Inoue Y."/>
            <person name="Fukunaga Y."/>
            <person name="Katsumata H."/>
            <person name="Ohji S."/>
            <person name="Hosoyama A."/>
            <person name="Mori K."/>
            <person name="Ando K."/>
        </authorList>
    </citation>
    <scope>NUCLEOTIDE SEQUENCE [LARGE SCALE GENOMIC DNA]</scope>
    <source>
        <strain evidence="6 7">5N-3</strain>
    </source>
</reference>
<dbReference type="PANTHER" id="PTHR33337">
    <property type="entry name" value="GFA DOMAIN-CONTAINING PROTEIN"/>
    <property type="match status" value="1"/>
</dbReference>
<evidence type="ECO:0000256" key="4">
    <source>
        <dbReference type="ARBA" id="ARBA00023239"/>
    </source>
</evidence>
<proteinExistence type="inferred from homology"/>
<keyword evidence="2" id="KW-0479">Metal-binding</keyword>
<dbReference type="InterPro" id="IPR006913">
    <property type="entry name" value="CENP-V/GFA"/>
</dbReference>
<gene>
    <name evidence="6" type="ORF">MS5N3_31340</name>
</gene>
<evidence type="ECO:0000313" key="6">
    <source>
        <dbReference type="EMBL" id="GBO85683.1"/>
    </source>
</evidence>
<keyword evidence="4" id="KW-0456">Lyase</keyword>
<name>A0A5M3PRX4_9GAMM</name>
<evidence type="ECO:0000256" key="3">
    <source>
        <dbReference type="ARBA" id="ARBA00022833"/>
    </source>
</evidence>
<feature type="domain" description="CENP-V/GFA" evidence="5">
    <location>
        <begin position="33"/>
        <end position="148"/>
    </location>
</feature>
<dbReference type="PROSITE" id="PS51891">
    <property type="entry name" value="CENP_V_GFA"/>
    <property type="match status" value="1"/>
</dbReference>
<evidence type="ECO:0000259" key="5">
    <source>
        <dbReference type="PROSITE" id="PS51891"/>
    </source>
</evidence>
<dbReference type="SUPFAM" id="SSF51316">
    <property type="entry name" value="Mss4-like"/>
    <property type="match status" value="1"/>
</dbReference>
<protein>
    <recommendedName>
        <fullName evidence="5">CENP-V/GFA domain-containing protein</fullName>
    </recommendedName>
</protein>
<dbReference type="EMBL" id="BGZH01000003">
    <property type="protein sequence ID" value="GBO85683.1"/>
    <property type="molecule type" value="Genomic_DNA"/>
</dbReference>
<dbReference type="PANTHER" id="PTHR33337:SF40">
    <property type="entry name" value="CENP-V_GFA DOMAIN-CONTAINING PROTEIN-RELATED"/>
    <property type="match status" value="1"/>
</dbReference>
<comment type="similarity">
    <text evidence="1">Belongs to the Gfa family.</text>
</comment>
<evidence type="ECO:0000256" key="1">
    <source>
        <dbReference type="ARBA" id="ARBA00005495"/>
    </source>
</evidence>